<evidence type="ECO:0000256" key="1">
    <source>
        <dbReference type="ARBA" id="ARBA00022679"/>
    </source>
</evidence>
<accession>A0ABV7J6E1</accession>
<keyword evidence="1 3" id="KW-0808">Transferase</keyword>
<dbReference type="Pfam" id="PF08003">
    <property type="entry name" value="Methyltransf_9"/>
    <property type="match status" value="1"/>
</dbReference>
<evidence type="ECO:0000313" key="4">
    <source>
        <dbReference type="EMBL" id="MFC3193650.1"/>
    </source>
</evidence>
<dbReference type="RefSeq" id="WP_077411542.1">
    <property type="nucleotide sequence ID" value="NZ_JBHRTS010000003.1"/>
</dbReference>
<protein>
    <recommendedName>
        <fullName evidence="3">tRNA U34 carboxymethyltransferase</fullName>
        <ecNumber evidence="3">2.5.1.-</ecNumber>
    </recommendedName>
</protein>
<organism evidence="4 5">
    <name type="scientific">Marinicella sediminis</name>
    <dbReference type="NCBI Taxonomy" id="1792834"/>
    <lineage>
        <taxon>Bacteria</taxon>
        <taxon>Pseudomonadati</taxon>
        <taxon>Pseudomonadota</taxon>
        <taxon>Gammaproteobacteria</taxon>
        <taxon>Lysobacterales</taxon>
        <taxon>Marinicellaceae</taxon>
        <taxon>Marinicella</taxon>
    </lineage>
</organism>
<proteinExistence type="inferred from homology"/>
<comment type="function">
    <text evidence="3">Catalyzes carboxymethyl transfer from carboxy-S-adenosyl-L-methionine (Cx-SAM) to 5-hydroxyuridine (ho5U) to form 5-carboxymethoxyuridine (cmo5U) at position 34 in tRNAs.</text>
</comment>
<gene>
    <name evidence="3 4" type="primary">cmoB</name>
    <name evidence="4" type="ORF">ACFODZ_05300</name>
</gene>
<dbReference type="EMBL" id="JBHRTS010000003">
    <property type="protein sequence ID" value="MFC3193650.1"/>
    <property type="molecule type" value="Genomic_DNA"/>
</dbReference>
<evidence type="ECO:0000256" key="2">
    <source>
        <dbReference type="ARBA" id="ARBA00022694"/>
    </source>
</evidence>
<dbReference type="NCBIfam" id="TIGR00452">
    <property type="entry name" value="tRNA 5-methoxyuridine(34)/uridine 5-oxyacetic acid(34) synthase CmoB"/>
    <property type="match status" value="1"/>
</dbReference>
<sequence>MFQEKLNLFLQAAVGTALEEQAAVIRSVTEQVIANINQGDLPRWQDAHQSLPDLSPATVDPDQGPLTVRFSRPLSVEQQHNLEAGLRALHPWRKGPFKLAECFVDAEWRSDFKWNRLANALPDLNHKTVLDVGCGNGYYLMKMAALNPGLLLGIEPGLLHNVQFWSVEKYANTGAHILPLKIQDLPQHMACFDVVLSMGVLYHRKSPIAHIEHLRSLLPRGGTLILETLIIDGDEQTCLVPQGRYAQMRNVWFLPSVAMLTNWLAKLGMRHIEVIDVSLTTTAEQRSTDWMRFHSLPQFLTADEQHTVEGHPPPKRVLIRCQH</sequence>
<feature type="binding site" evidence="3">
    <location>
        <position position="202"/>
    </location>
    <ligand>
        <name>carboxy-S-adenosyl-L-methionine</name>
        <dbReference type="ChEBI" id="CHEBI:134278"/>
    </ligand>
</feature>
<comment type="caution">
    <text evidence="4">The sequence shown here is derived from an EMBL/GenBank/DDBJ whole genome shotgun (WGS) entry which is preliminary data.</text>
</comment>
<feature type="binding site" evidence="3">
    <location>
        <position position="94"/>
    </location>
    <ligand>
        <name>carboxy-S-adenosyl-L-methionine</name>
        <dbReference type="ChEBI" id="CHEBI:134278"/>
    </ligand>
</feature>
<dbReference type="CDD" id="cd02440">
    <property type="entry name" value="AdoMet_MTases"/>
    <property type="match status" value="1"/>
</dbReference>
<feature type="binding site" evidence="3">
    <location>
        <position position="108"/>
    </location>
    <ligand>
        <name>carboxy-S-adenosyl-L-methionine</name>
        <dbReference type="ChEBI" id="CHEBI:134278"/>
    </ligand>
</feature>
<dbReference type="SUPFAM" id="SSF53335">
    <property type="entry name" value="S-adenosyl-L-methionine-dependent methyltransferases"/>
    <property type="match status" value="1"/>
</dbReference>
<dbReference type="InterPro" id="IPR027555">
    <property type="entry name" value="Mo5U34_MeTrfas-like"/>
</dbReference>
<feature type="binding site" evidence="3">
    <location>
        <position position="133"/>
    </location>
    <ligand>
        <name>carboxy-S-adenosyl-L-methionine</name>
        <dbReference type="ChEBI" id="CHEBI:134278"/>
    </ligand>
</feature>
<reference evidence="5" key="1">
    <citation type="journal article" date="2019" name="Int. J. Syst. Evol. Microbiol.">
        <title>The Global Catalogue of Microorganisms (GCM) 10K type strain sequencing project: providing services to taxonomists for standard genome sequencing and annotation.</title>
        <authorList>
            <consortium name="The Broad Institute Genomics Platform"/>
            <consortium name="The Broad Institute Genome Sequencing Center for Infectious Disease"/>
            <person name="Wu L."/>
            <person name="Ma J."/>
        </authorList>
    </citation>
    <scope>NUCLEOTIDE SEQUENCE [LARGE SCALE GENOMIC DNA]</scope>
    <source>
        <strain evidence="5">KCTC 42953</strain>
    </source>
</reference>
<dbReference type="Gene3D" id="3.40.50.150">
    <property type="entry name" value="Vaccinia Virus protein VP39"/>
    <property type="match status" value="1"/>
</dbReference>
<feature type="binding site" evidence="3">
    <location>
        <position position="113"/>
    </location>
    <ligand>
        <name>carboxy-S-adenosyl-L-methionine</name>
        <dbReference type="ChEBI" id="CHEBI:134278"/>
    </ligand>
</feature>
<comment type="subunit">
    <text evidence="3">Homotetramer.</text>
</comment>
<dbReference type="InterPro" id="IPR029063">
    <property type="entry name" value="SAM-dependent_MTases_sf"/>
</dbReference>
<evidence type="ECO:0000256" key="3">
    <source>
        <dbReference type="HAMAP-Rule" id="MF_01590"/>
    </source>
</evidence>
<feature type="binding site" evidence="3">
    <location>
        <position position="198"/>
    </location>
    <ligand>
        <name>carboxy-S-adenosyl-L-methionine</name>
        <dbReference type="ChEBI" id="CHEBI:134278"/>
    </ligand>
</feature>
<name>A0ABV7J6E1_9GAMM</name>
<dbReference type="NCBIfam" id="NF011650">
    <property type="entry name" value="PRK15068.1"/>
    <property type="match status" value="1"/>
</dbReference>
<dbReference type="InterPro" id="IPR010017">
    <property type="entry name" value="CmoB"/>
</dbReference>
<keyword evidence="2 3" id="KW-0819">tRNA processing</keyword>
<keyword evidence="5" id="KW-1185">Reference proteome</keyword>
<comment type="caution">
    <text evidence="3">Lacks conserved residue(s) required for the propagation of feature annotation.</text>
</comment>
<dbReference type="HAMAP" id="MF_01590">
    <property type="entry name" value="tRNA_carboxymethyltr_CmoB"/>
    <property type="match status" value="1"/>
</dbReference>
<comment type="similarity">
    <text evidence="3">Belongs to the class I-like SAM-binding methyltransferase superfamily. CmoB family.</text>
</comment>
<dbReference type="EC" id="2.5.1.-" evidence="3"/>
<feature type="binding site" evidence="3">
    <location>
        <position position="316"/>
    </location>
    <ligand>
        <name>carboxy-S-adenosyl-L-methionine</name>
        <dbReference type="ChEBI" id="CHEBI:134278"/>
    </ligand>
</feature>
<comment type="catalytic activity">
    <reaction evidence="3">
        <text>carboxy-S-adenosyl-L-methionine + 5-hydroxyuridine(34) in tRNA = 5-carboxymethoxyuridine(34) in tRNA + S-adenosyl-L-homocysteine + H(+)</text>
        <dbReference type="Rhea" id="RHEA:52848"/>
        <dbReference type="Rhea" id="RHEA-COMP:13381"/>
        <dbReference type="Rhea" id="RHEA-COMP:13383"/>
        <dbReference type="ChEBI" id="CHEBI:15378"/>
        <dbReference type="ChEBI" id="CHEBI:57856"/>
        <dbReference type="ChEBI" id="CHEBI:134278"/>
        <dbReference type="ChEBI" id="CHEBI:136877"/>
        <dbReference type="ChEBI" id="CHEBI:136879"/>
    </reaction>
</comment>
<evidence type="ECO:0000313" key="5">
    <source>
        <dbReference type="Proteomes" id="UP001595533"/>
    </source>
</evidence>
<dbReference type="Proteomes" id="UP001595533">
    <property type="component" value="Unassembled WGS sequence"/>
</dbReference>